<accession>A0A1M5WSK6</accession>
<evidence type="ECO:0000256" key="4">
    <source>
        <dbReference type="ARBA" id="ARBA00022679"/>
    </source>
</evidence>
<evidence type="ECO:0000313" key="13">
    <source>
        <dbReference type="Proteomes" id="UP000290037"/>
    </source>
</evidence>
<keyword evidence="8" id="KW-0448">Lipopolysaccharide biosynthesis</keyword>
<dbReference type="Gene3D" id="3.40.50.2000">
    <property type="entry name" value="Glycogen Phosphorylase B"/>
    <property type="match status" value="1"/>
</dbReference>
<reference evidence="11" key="2">
    <citation type="submission" date="2016-11" db="EMBL/GenBank/DDBJ databases">
        <authorList>
            <person name="Jaros S."/>
            <person name="Januszkiewicz K."/>
            <person name="Wedrychowicz H."/>
        </authorList>
    </citation>
    <scope>NUCLEOTIDE SEQUENCE [LARGE SCALE GENOMIC DNA]</scope>
    <source>
        <strain evidence="11">DSM 19859</strain>
    </source>
</reference>
<dbReference type="PANTHER" id="PTHR42755">
    <property type="entry name" value="3-DEOXY-MANNO-OCTULOSONATE CYTIDYLYLTRANSFERASE"/>
    <property type="match status" value="1"/>
</dbReference>
<comment type="catalytic activity">
    <reaction evidence="6 8">
        <text>lipid IVA (E. coli) + CMP-3-deoxy-beta-D-manno-octulosonate = alpha-Kdo-(2-&gt;6)-lipid IVA (E. coli) + CMP + H(+)</text>
        <dbReference type="Rhea" id="RHEA:28066"/>
        <dbReference type="ChEBI" id="CHEBI:15378"/>
        <dbReference type="ChEBI" id="CHEBI:58603"/>
        <dbReference type="ChEBI" id="CHEBI:60364"/>
        <dbReference type="ChEBI" id="CHEBI:60377"/>
        <dbReference type="ChEBI" id="CHEBI:85987"/>
        <dbReference type="EC" id="2.4.99.12"/>
    </reaction>
</comment>
<evidence type="ECO:0000256" key="8">
    <source>
        <dbReference type="RuleBase" id="RU365103"/>
    </source>
</evidence>
<proteinExistence type="inferred from homology"/>
<dbReference type="EC" id="2.4.99.12" evidence="2 8"/>
<dbReference type="STRING" id="573501.SAMN04487999_1362"/>
<evidence type="ECO:0000256" key="7">
    <source>
        <dbReference type="PIRSR" id="PIRSR639901-1"/>
    </source>
</evidence>
<dbReference type="EMBL" id="QOVN01000001">
    <property type="protein sequence ID" value="RXG31508.1"/>
    <property type="molecule type" value="Genomic_DNA"/>
</dbReference>
<keyword evidence="8" id="KW-0472">Membrane</keyword>
<dbReference type="UniPathway" id="UPA00958"/>
<comment type="function">
    <text evidence="8">Involved in lipopolysaccharide (LPS) biosynthesis. Catalyzes the transfer of 3-deoxy-D-manno-octulosonate (Kdo) residue(s) from CMP-Kdo to lipid IV(A), the tetraacyldisaccharide-1,4'-bisphosphate precursor of lipid A.</text>
</comment>
<keyword evidence="8" id="KW-1003">Cell membrane</keyword>
<dbReference type="PANTHER" id="PTHR42755:SF1">
    <property type="entry name" value="3-DEOXY-D-MANNO-OCTULOSONIC ACID TRANSFERASE, MITOCHONDRIAL-RELATED"/>
    <property type="match status" value="1"/>
</dbReference>
<comment type="subcellular location">
    <subcellularLocation>
        <location evidence="8">Cell membrane</location>
    </subcellularLocation>
</comment>
<reference evidence="10 13" key="3">
    <citation type="submission" date="2018-07" db="EMBL/GenBank/DDBJ databases">
        <title>Leeuwenhoekiella genomics.</title>
        <authorList>
            <person name="Tahon G."/>
            <person name="Willems A."/>
        </authorList>
    </citation>
    <scope>NUCLEOTIDE SEQUENCE [LARGE SCALE GENOMIC DNA]</scope>
    <source>
        <strain evidence="10 13">LMG 24856</strain>
    </source>
</reference>
<evidence type="ECO:0000256" key="3">
    <source>
        <dbReference type="ARBA" id="ARBA00019077"/>
    </source>
</evidence>
<feature type="active site" description="Proton acceptor" evidence="7">
    <location>
        <position position="73"/>
    </location>
</feature>
<name>A0A1M5WSK6_9FLAO</name>
<keyword evidence="4 8" id="KW-0808">Transferase</keyword>
<evidence type="ECO:0000256" key="1">
    <source>
        <dbReference type="ARBA" id="ARBA00004713"/>
    </source>
</evidence>
<dbReference type="InterPro" id="IPR038107">
    <property type="entry name" value="Glycos_transf_N_sf"/>
</dbReference>
<comment type="pathway">
    <text evidence="1 8">Bacterial outer membrane biogenesis; LPS core biosynthesis.</text>
</comment>
<protein>
    <recommendedName>
        <fullName evidence="3 8">3-deoxy-D-manno-octulosonic acid transferase</fullName>
        <shortName evidence="8">Kdo transferase</shortName>
        <ecNumber evidence="2 8">2.4.99.12</ecNumber>
    </recommendedName>
    <alternativeName>
        <fullName evidence="5 8">Lipid IV(A) 3-deoxy-D-manno-octulosonic acid transferase</fullName>
    </alternativeName>
</protein>
<evidence type="ECO:0000259" key="9">
    <source>
        <dbReference type="Pfam" id="PF04413"/>
    </source>
</evidence>
<feature type="domain" description="3-deoxy-D-manno-octulosonic-acid transferase N-terminal" evidence="9">
    <location>
        <begin position="58"/>
        <end position="219"/>
    </location>
</feature>
<dbReference type="SUPFAM" id="SSF53756">
    <property type="entry name" value="UDP-Glycosyltransferase/glycogen phosphorylase"/>
    <property type="match status" value="1"/>
</dbReference>
<keyword evidence="13" id="KW-1185">Reference proteome</keyword>
<dbReference type="GO" id="GO:0005886">
    <property type="term" value="C:plasma membrane"/>
    <property type="evidence" value="ECO:0007669"/>
    <property type="project" value="UniProtKB-SubCell"/>
</dbReference>
<dbReference type="Gene3D" id="3.40.50.11720">
    <property type="entry name" value="3-Deoxy-D-manno-octulosonic-acid transferase, N-terminal domain"/>
    <property type="match status" value="1"/>
</dbReference>
<reference evidence="12" key="1">
    <citation type="submission" date="2016-11" db="EMBL/GenBank/DDBJ databases">
        <authorList>
            <person name="Varghese N."/>
            <person name="Submissions S."/>
        </authorList>
    </citation>
    <scope>NUCLEOTIDE SEQUENCE [LARGE SCALE GENOMIC DNA]</scope>
    <source>
        <strain evidence="12">DSM 19859</strain>
    </source>
</reference>
<gene>
    <name evidence="10" type="ORF">DSM01_654</name>
    <name evidence="11" type="ORF">SAMN04487999_1362</name>
</gene>
<dbReference type="Proteomes" id="UP000290037">
    <property type="component" value="Unassembled WGS sequence"/>
</dbReference>
<evidence type="ECO:0000256" key="5">
    <source>
        <dbReference type="ARBA" id="ARBA00031445"/>
    </source>
</evidence>
<evidence type="ECO:0000313" key="10">
    <source>
        <dbReference type="EMBL" id="RXG31508.1"/>
    </source>
</evidence>
<evidence type="ECO:0000256" key="2">
    <source>
        <dbReference type="ARBA" id="ARBA00012621"/>
    </source>
</evidence>
<comment type="similarity">
    <text evidence="8">Belongs to the glycosyltransferase group 1 family.</text>
</comment>
<dbReference type="GO" id="GO:0043842">
    <property type="term" value="F:Kdo transferase activity"/>
    <property type="evidence" value="ECO:0007669"/>
    <property type="project" value="UniProtKB-EC"/>
</dbReference>
<dbReference type="AlphaFoldDB" id="A0A1M5WSK6"/>
<evidence type="ECO:0000313" key="12">
    <source>
        <dbReference type="Proteomes" id="UP000184240"/>
    </source>
</evidence>
<evidence type="ECO:0000256" key="6">
    <source>
        <dbReference type="ARBA" id="ARBA00049183"/>
    </source>
</evidence>
<dbReference type="EMBL" id="FQXT01000002">
    <property type="protein sequence ID" value="SHH90586.1"/>
    <property type="molecule type" value="Genomic_DNA"/>
</dbReference>
<dbReference type="GO" id="GO:0009245">
    <property type="term" value="P:lipid A biosynthetic process"/>
    <property type="evidence" value="ECO:0007669"/>
    <property type="project" value="TreeGrafter"/>
</dbReference>
<sequence length="426" mass="48198">MYFLGRKGYFCVLMRHLYSLLISLFHALLPVLGVFVKSLKEFYQVRRGIFNVLEEKLSAQDQTIWVHAASLGEYEQAVPVLEELRAKYEDYKIVLTFFSPSGYTVKKATPLADVVTYLPLDTSRNAQCFLKLVKPELAIFIKYEFWPNYLNTLHKLKVPTLLVSGIFRADQPFFKFYGRWMTQSLRAFDYFFLQNASSLNQLQQLGFKNAEVSGDTRFDRVHRQLSYDNFLQEIERFKGTDLLLVCGSTWPEDIALLSGFINTASGIKILIAPHKVDKDRIQELEQVLKRPSKRFSDLQSDKNFDADVLIVDAIGFLSKIYAYADLAYVGGAAGTTGLHNILEPATFGVPIITGIHIEKFPEAQDLRTLAGLFTVANVEETTALLQKLTTDANFRLKTGIISGNFISNNTGATPKIMAYIDQTLTA</sequence>
<dbReference type="GO" id="GO:0009244">
    <property type="term" value="P:lipopolysaccharide core region biosynthetic process"/>
    <property type="evidence" value="ECO:0007669"/>
    <property type="project" value="UniProtKB-UniRule"/>
</dbReference>
<dbReference type="InterPro" id="IPR007507">
    <property type="entry name" value="Glycos_transf_N"/>
</dbReference>
<dbReference type="Proteomes" id="UP000184240">
    <property type="component" value="Unassembled WGS sequence"/>
</dbReference>
<dbReference type="InterPro" id="IPR039901">
    <property type="entry name" value="Kdotransferase"/>
</dbReference>
<dbReference type="Pfam" id="PF04413">
    <property type="entry name" value="Glycos_transf_N"/>
    <property type="match status" value="1"/>
</dbReference>
<evidence type="ECO:0000313" key="11">
    <source>
        <dbReference type="EMBL" id="SHH90586.1"/>
    </source>
</evidence>
<organism evidence="11 12">
    <name type="scientific">Leeuwenhoekiella palythoae</name>
    <dbReference type="NCBI Taxonomy" id="573501"/>
    <lineage>
        <taxon>Bacteria</taxon>
        <taxon>Pseudomonadati</taxon>
        <taxon>Bacteroidota</taxon>
        <taxon>Flavobacteriia</taxon>
        <taxon>Flavobacteriales</taxon>
        <taxon>Flavobacteriaceae</taxon>
        <taxon>Leeuwenhoekiella</taxon>
    </lineage>
</organism>